<evidence type="ECO:0000256" key="1">
    <source>
        <dbReference type="ARBA" id="ARBA00004651"/>
    </source>
</evidence>
<evidence type="ECO:0008006" key="9">
    <source>
        <dbReference type="Google" id="ProtNLM"/>
    </source>
</evidence>
<keyword evidence="3 6" id="KW-0812">Transmembrane</keyword>
<feature type="transmembrane region" description="Helical" evidence="6">
    <location>
        <begin position="221"/>
        <end position="239"/>
    </location>
</feature>
<dbReference type="InterPro" id="IPR001851">
    <property type="entry name" value="ABC_transp_permease"/>
</dbReference>
<dbReference type="GO" id="GO:0015658">
    <property type="term" value="F:branched-chain amino acid transmembrane transporter activity"/>
    <property type="evidence" value="ECO:0007669"/>
    <property type="project" value="InterPro"/>
</dbReference>
<feature type="transmembrane region" description="Helical" evidence="6">
    <location>
        <begin position="298"/>
        <end position="319"/>
    </location>
</feature>
<feature type="transmembrane region" description="Helical" evidence="6">
    <location>
        <begin position="21"/>
        <end position="39"/>
    </location>
</feature>
<dbReference type="CDD" id="cd06581">
    <property type="entry name" value="TM_PBP1_LivM_like"/>
    <property type="match status" value="1"/>
</dbReference>
<proteinExistence type="predicted"/>
<evidence type="ECO:0000256" key="3">
    <source>
        <dbReference type="ARBA" id="ARBA00022692"/>
    </source>
</evidence>
<dbReference type="AlphaFoldDB" id="A0A2V4MUM2"/>
<evidence type="ECO:0000313" key="8">
    <source>
        <dbReference type="Proteomes" id="UP000248012"/>
    </source>
</evidence>
<evidence type="ECO:0000313" key="7">
    <source>
        <dbReference type="EMBL" id="PYC49119.1"/>
    </source>
</evidence>
<sequence length="334" mass="35210">MFNMQSVARSDGRGGPENLRHMAWVTGGCLLVFALPFILETYWLYLVGVTAVYAIAGLGLVILFGFTGQLSLAHASFFGIGAYVSAIGGVHYGLPGIVTLPIAFAICLGAGAFVGIFALRISGLRFALITLSFGELFYWASVRWSDVTGGEQGLYAEPLSVMGIDFGDPINAYFLFAALGLLATALCFRLRDSSFGRAMAATRDSELAARSSGVSVARTRYIAFVIGALFSGVAGWLFSGHVGAISPNFFDMFASLNMLVAVIIGGVKTPLGAWVGAAYLVFVPELFGMAGVSNLYPILSGALLVLIVLVLPVGIVPALQQALRHLGTSRGDKQ</sequence>
<dbReference type="InterPro" id="IPR043428">
    <property type="entry name" value="LivM-like"/>
</dbReference>
<organism evidence="7 8">
    <name type="scientific">Litorivita pollutaquae</name>
    <dbReference type="NCBI Taxonomy" id="2200892"/>
    <lineage>
        <taxon>Bacteria</taxon>
        <taxon>Pseudomonadati</taxon>
        <taxon>Pseudomonadota</taxon>
        <taxon>Alphaproteobacteria</taxon>
        <taxon>Rhodobacterales</taxon>
        <taxon>Paracoccaceae</taxon>
        <taxon>Litorivita</taxon>
    </lineage>
</organism>
<dbReference type="PANTHER" id="PTHR30482:SF20">
    <property type="entry name" value="HIGH-AFFINITY BRANCHED-CHAIN AMINO ACID TRANSPORT SYSTEM PERMEASE PROTEIN LIVM"/>
    <property type="match status" value="1"/>
</dbReference>
<dbReference type="Proteomes" id="UP000248012">
    <property type="component" value="Unassembled WGS sequence"/>
</dbReference>
<dbReference type="OrthoDB" id="9804361at2"/>
<keyword evidence="5 6" id="KW-0472">Membrane</keyword>
<protein>
    <recommendedName>
        <fullName evidence="9">Amino acid/amide ABC transporter membrane protein 2, HAAT family</fullName>
    </recommendedName>
</protein>
<name>A0A2V4MUM2_9RHOB</name>
<feature type="transmembrane region" description="Helical" evidence="6">
    <location>
        <begin position="100"/>
        <end position="119"/>
    </location>
</feature>
<dbReference type="PANTHER" id="PTHR30482">
    <property type="entry name" value="HIGH-AFFINITY BRANCHED-CHAIN AMINO ACID TRANSPORT SYSTEM PERMEASE"/>
    <property type="match status" value="1"/>
</dbReference>
<dbReference type="Pfam" id="PF02653">
    <property type="entry name" value="BPD_transp_2"/>
    <property type="match status" value="1"/>
</dbReference>
<gene>
    <name evidence="7" type="ORF">DI396_03465</name>
</gene>
<feature type="transmembrane region" description="Helical" evidence="6">
    <location>
        <begin position="170"/>
        <end position="190"/>
    </location>
</feature>
<feature type="transmembrane region" description="Helical" evidence="6">
    <location>
        <begin position="271"/>
        <end position="292"/>
    </location>
</feature>
<dbReference type="EMBL" id="QFVT01000002">
    <property type="protein sequence ID" value="PYC49119.1"/>
    <property type="molecule type" value="Genomic_DNA"/>
</dbReference>
<evidence type="ECO:0000256" key="4">
    <source>
        <dbReference type="ARBA" id="ARBA00022989"/>
    </source>
</evidence>
<feature type="transmembrane region" description="Helical" evidence="6">
    <location>
        <begin position="45"/>
        <end position="66"/>
    </location>
</feature>
<evidence type="ECO:0000256" key="2">
    <source>
        <dbReference type="ARBA" id="ARBA00022475"/>
    </source>
</evidence>
<dbReference type="GO" id="GO:0005886">
    <property type="term" value="C:plasma membrane"/>
    <property type="evidence" value="ECO:0007669"/>
    <property type="project" value="UniProtKB-SubCell"/>
</dbReference>
<evidence type="ECO:0000256" key="6">
    <source>
        <dbReference type="SAM" id="Phobius"/>
    </source>
</evidence>
<comment type="caution">
    <text evidence="7">The sequence shown here is derived from an EMBL/GenBank/DDBJ whole genome shotgun (WGS) entry which is preliminary data.</text>
</comment>
<reference evidence="7 8" key="1">
    <citation type="submission" date="2018-05" db="EMBL/GenBank/DDBJ databases">
        <title>Oceanovita maritima gen. nov., sp. nov., a marine bacterium in the family Rhodobacteraceae isolated from surface seawater of Lundu port Xiamen, China.</title>
        <authorList>
            <person name="Hetharua B.H."/>
            <person name="Min D."/>
            <person name="Liao H."/>
            <person name="Tian Y."/>
        </authorList>
    </citation>
    <scope>NUCLEOTIDE SEQUENCE [LARGE SCALE GENOMIC DNA]</scope>
    <source>
        <strain evidence="7 8">FSX-11</strain>
    </source>
</reference>
<comment type="subcellular location">
    <subcellularLocation>
        <location evidence="1">Cell membrane</location>
        <topology evidence="1">Multi-pass membrane protein</topology>
    </subcellularLocation>
</comment>
<feature type="transmembrane region" description="Helical" evidence="6">
    <location>
        <begin position="126"/>
        <end position="144"/>
    </location>
</feature>
<feature type="transmembrane region" description="Helical" evidence="6">
    <location>
        <begin position="73"/>
        <end position="94"/>
    </location>
</feature>
<keyword evidence="4 6" id="KW-1133">Transmembrane helix</keyword>
<keyword evidence="8" id="KW-1185">Reference proteome</keyword>
<keyword evidence="2" id="KW-1003">Cell membrane</keyword>
<evidence type="ECO:0000256" key="5">
    <source>
        <dbReference type="ARBA" id="ARBA00023136"/>
    </source>
</evidence>
<accession>A0A2V4MUM2</accession>